<name>A0A9E2NT02_9GAMM</name>
<accession>A0A9E2NT02</accession>
<comment type="caution">
    <text evidence="1">The sequence shown here is derived from an EMBL/GenBank/DDBJ whole genome shotgun (WGS) entry which is preliminary data.</text>
</comment>
<protein>
    <submittedName>
        <fullName evidence="1">Uncharacterized protein</fullName>
    </submittedName>
</protein>
<dbReference type="EMBL" id="JAHLFG010000005">
    <property type="protein sequence ID" value="MBU3825964.1"/>
    <property type="molecule type" value="Genomic_DNA"/>
</dbReference>
<dbReference type="AlphaFoldDB" id="A0A9E2NT02"/>
<reference evidence="1" key="2">
    <citation type="submission" date="2021-04" db="EMBL/GenBank/DDBJ databases">
        <authorList>
            <person name="Gilroy R."/>
        </authorList>
    </citation>
    <scope>NUCLEOTIDE SEQUENCE</scope>
    <source>
        <strain evidence="1">687</strain>
    </source>
</reference>
<reference evidence="1" key="1">
    <citation type="journal article" date="2021" name="PeerJ">
        <title>Extensive microbial diversity within the chicken gut microbiome revealed by metagenomics and culture.</title>
        <authorList>
            <person name="Gilroy R."/>
            <person name="Ravi A."/>
            <person name="Getino M."/>
            <person name="Pursley I."/>
            <person name="Horton D.L."/>
            <person name="Alikhan N.F."/>
            <person name="Baker D."/>
            <person name="Gharbi K."/>
            <person name="Hall N."/>
            <person name="Watson M."/>
            <person name="Adriaenssens E.M."/>
            <person name="Foster-Nyarko E."/>
            <person name="Jarju S."/>
            <person name="Secka A."/>
            <person name="Antonio M."/>
            <person name="Oren A."/>
            <person name="Chaudhuri R.R."/>
            <person name="La Ragione R."/>
            <person name="Hildebrand F."/>
            <person name="Pallen M.J."/>
        </authorList>
    </citation>
    <scope>NUCLEOTIDE SEQUENCE</scope>
    <source>
        <strain evidence="1">687</strain>
    </source>
</reference>
<organism evidence="1 2">
    <name type="scientific">Candidatus Anaerobiospirillum merdipullorum</name>
    <dbReference type="NCBI Taxonomy" id="2838450"/>
    <lineage>
        <taxon>Bacteria</taxon>
        <taxon>Pseudomonadati</taxon>
        <taxon>Pseudomonadota</taxon>
        <taxon>Gammaproteobacteria</taxon>
        <taxon>Aeromonadales</taxon>
        <taxon>Succinivibrionaceae</taxon>
        <taxon>Anaerobiospirillum</taxon>
    </lineage>
</organism>
<evidence type="ECO:0000313" key="2">
    <source>
        <dbReference type="Proteomes" id="UP000824150"/>
    </source>
</evidence>
<sequence>MLKDHKASELRRVLGAPAPDCRVLFVDDKPEFFTTYCAEHQLERASCWVYARHLLLEGCSLLTINIYRSLLLSFGYNGLVPALDKLFGDVSGMPRVEMEKLSICALHCINELLAHERADILYRDNKRRFRISRGIISSYIVDDLRCVLRARADKCCQQDEDGTYQANKDNQLGKAVAYILNNWSALTVFIDDLNIPPLNVNSELAAAEYGKLNLVHKVPHNYHSATCLSYFLTVGRSCWSNHVNAYDYICWVFNELCERYAKQHPEGKLEFKDKMRLSGKQLTPALKQKYAARLQTDRAGQEYVILDAFDEEFVGMFDDLDLTGLSNFDYKKLCIRQQQNYLVSQKLNKEP</sequence>
<dbReference type="Proteomes" id="UP000824150">
    <property type="component" value="Unassembled WGS sequence"/>
</dbReference>
<evidence type="ECO:0000313" key="1">
    <source>
        <dbReference type="EMBL" id="MBU3825964.1"/>
    </source>
</evidence>
<proteinExistence type="predicted"/>
<gene>
    <name evidence="1" type="ORF">IAA31_00515</name>
</gene>